<name>A0A1Q5PRN9_9ACTO</name>
<evidence type="ECO:0000313" key="2">
    <source>
        <dbReference type="EMBL" id="OKL50159.1"/>
    </source>
</evidence>
<dbReference type="OrthoDB" id="3267160at2"/>
<comment type="caution">
    <text evidence="2">The sequence shown here is derived from an EMBL/GenBank/DDBJ whole genome shotgun (WGS) entry which is preliminary data.</text>
</comment>
<reference evidence="3" key="1">
    <citation type="submission" date="2016-11" db="EMBL/GenBank/DDBJ databases">
        <title>Actinomyces gypaetusis sp. nov. isolated from Gypaetus barbatus in Qinghai Tibet Plateau China.</title>
        <authorList>
            <person name="Meng X."/>
        </authorList>
    </citation>
    <scope>NUCLEOTIDE SEQUENCE [LARGE SCALE GENOMIC DNA]</scope>
    <source>
        <strain evidence="3">DSM 15383</strain>
    </source>
</reference>
<dbReference type="Proteomes" id="UP000186465">
    <property type="component" value="Unassembled WGS sequence"/>
</dbReference>
<dbReference type="InterPro" id="IPR019675">
    <property type="entry name" value="DUF2550"/>
</dbReference>
<dbReference type="EMBL" id="MPDM01000002">
    <property type="protein sequence ID" value="OKL50159.1"/>
    <property type="molecule type" value="Genomic_DNA"/>
</dbReference>
<dbReference type="RefSeq" id="WP_075360984.1">
    <property type="nucleotide sequence ID" value="NZ_MPDM01000002.1"/>
</dbReference>
<dbReference type="Pfam" id="PF10739">
    <property type="entry name" value="DUF2550"/>
    <property type="match status" value="1"/>
</dbReference>
<feature type="transmembrane region" description="Helical" evidence="1">
    <location>
        <begin position="6"/>
        <end position="29"/>
    </location>
</feature>
<organism evidence="2 3">
    <name type="scientific">Boudabousia marimammalium</name>
    <dbReference type="NCBI Taxonomy" id="156892"/>
    <lineage>
        <taxon>Bacteria</taxon>
        <taxon>Bacillati</taxon>
        <taxon>Actinomycetota</taxon>
        <taxon>Actinomycetes</taxon>
        <taxon>Actinomycetales</taxon>
        <taxon>Actinomycetaceae</taxon>
        <taxon>Boudabousia</taxon>
    </lineage>
</organism>
<keyword evidence="3" id="KW-1185">Reference proteome</keyword>
<dbReference type="AlphaFoldDB" id="A0A1Q5PRN9"/>
<keyword evidence="1" id="KW-1133">Transmembrane helix</keyword>
<accession>A0A1Q5PRN9</accession>
<protein>
    <recommendedName>
        <fullName evidence="4">DUF2550 domain-containing protein</fullName>
    </recommendedName>
</protein>
<evidence type="ECO:0000313" key="3">
    <source>
        <dbReference type="Proteomes" id="UP000186465"/>
    </source>
</evidence>
<evidence type="ECO:0008006" key="4">
    <source>
        <dbReference type="Google" id="ProtNLM"/>
    </source>
</evidence>
<sequence length="145" mass="16428">MEGALWFFATVGVLSSLAIIVGLILLYFYRVRMIARRVGSFELALHLEGESQWTSGIGLYSTDSLEWHRTVSLSLRPKYRFRRGTMLFSDLVRREGSDVVEVRVVDPQGVRWLAMHESSYRGLVSWVDSAPPVADDIFADSPFPS</sequence>
<dbReference type="STRING" id="156892.BM477_01825"/>
<gene>
    <name evidence="2" type="ORF">BM477_01825</name>
</gene>
<keyword evidence="1" id="KW-0812">Transmembrane</keyword>
<keyword evidence="1" id="KW-0472">Membrane</keyword>
<proteinExistence type="predicted"/>
<evidence type="ECO:0000256" key="1">
    <source>
        <dbReference type="SAM" id="Phobius"/>
    </source>
</evidence>